<sequence length="81" mass="9363">MLSNMIMQGPWRFRFCFPLPVTSFLLSFRVQGWSLLKLRSKQALSHPSSSLYGNFADCMSQAALQTRSVWLHSPHENATMW</sequence>
<organism evidence="1 2">
    <name type="scientific">Neurospora tetraspora</name>
    <dbReference type="NCBI Taxonomy" id="94610"/>
    <lineage>
        <taxon>Eukaryota</taxon>
        <taxon>Fungi</taxon>
        <taxon>Dikarya</taxon>
        <taxon>Ascomycota</taxon>
        <taxon>Pezizomycotina</taxon>
        <taxon>Sordariomycetes</taxon>
        <taxon>Sordariomycetidae</taxon>
        <taxon>Sordariales</taxon>
        <taxon>Sordariaceae</taxon>
        <taxon>Neurospora</taxon>
    </lineage>
</organism>
<comment type="caution">
    <text evidence="1">The sequence shown here is derived from an EMBL/GenBank/DDBJ whole genome shotgun (WGS) entry which is preliminary data.</text>
</comment>
<reference evidence="1" key="2">
    <citation type="submission" date="2023-06" db="EMBL/GenBank/DDBJ databases">
        <authorList>
            <consortium name="Lawrence Berkeley National Laboratory"/>
            <person name="Haridas S."/>
            <person name="Hensen N."/>
            <person name="Bonometti L."/>
            <person name="Westerberg I."/>
            <person name="Brannstrom I.O."/>
            <person name="Guillou S."/>
            <person name="Cros-Aarteil S."/>
            <person name="Calhoun S."/>
            <person name="Kuo A."/>
            <person name="Mondo S."/>
            <person name="Pangilinan J."/>
            <person name="Riley R."/>
            <person name="Labutti K."/>
            <person name="Andreopoulos B."/>
            <person name="Lipzen A."/>
            <person name="Chen C."/>
            <person name="Yanf M."/>
            <person name="Daum C."/>
            <person name="Ng V."/>
            <person name="Clum A."/>
            <person name="Steindorff A."/>
            <person name="Ohm R."/>
            <person name="Martin F."/>
            <person name="Silar P."/>
            <person name="Natvig D."/>
            <person name="Lalanne C."/>
            <person name="Gautier V."/>
            <person name="Ament-Velasquez S.L."/>
            <person name="Kruys A."/>
            <person name="Hutchinson M.I."/>
            <person name="Powell A.J."/>
            <person name="Barry K."/>
            <person name="Miller A.N."/>
            <person name="Grigoriev I.V."/>
            <person name="Debuchy R."/>
            <person name="Gladieux P."/>
            <person name="Thoren M.H."/>
            <person name="Johannesson H."/>
        </authorList>
    </citation>
    <scope>NUCLEOTIDE SEQUENCE</scope>
    <source>
        <strain evidence="1">CBS 560.94</strain>
    </source>
</reference>
<keyword evidence="2" id="KW-1185">Reference proteome</keyword>
<dbReference type="RefSeq" id="XP_062685058.1">
    <property type="nucleotide sequence ID" value="XM_062820843.1"/>
</dbReference>
<dbReference type="GeneID" id="87857997"/>
<name>A0AAE0JLW6_9PEZI</name>
<reference evidence="1" key="1">
    <citation type="journal article" date="2023" name="Mol. Phylogenet. Evol.">
        <title>Genome-scale phylogeny and comparative genomics of the fungal order Sordariales.</title>
        <authorList>
            <person name="Hensen N."/>
            <person name="Bonometti L."/>
            <person name="Westerberg I."/>
            <person name="Brannstrom I.O."/>
            <person name="Guillou S."/>
            <person name="Cros-Aarteil S."/>
            <person name="Calhoun S."/>
            <person name="Haridas S."/>
            <person name="Kuo A."/>
            <person name="Mondo S."/>
            <person name="Pangilinan J."/>
            <person name="Riley R."/>
            <person name="LaButti K."/>
            <person name="Andreopoulos B."/>
            <person name="Lipzen A."/>
            <person name="Chen C."/>
            <person name="Yan M."/>
            <person name="Daum C."/>
            <person name="Ng V."/>
            <person name="Clum A."/>
            <person name="Steindorff A."/>
            <person name="Ohm R.A."/>
            <person name="Martin F."/>
            <person name="Silar P."/>
            <person name="Natvig D.O."/>
            <person name="Lalanne C."/>
            <person name="Gautier V."/>
            <person name="Ament-Velasquez S.L."/>
            <person name="Kruys A."/>
            <person name="Hutchinson M.I."/>
            <person name="Powell A.J."/>
            <person name="Barry K."/>
            <person name="Miller A.N."/>
            <person name="Grigoriev I.V."/>
            <person name="Debuchy R."/>
            <person name="Gladieux P."/>
            <person name="Hiltunen Thoren M."/>
            <person name="Johannesson H."/>
        </authorList>
    </citation>
    <scope>NUCLEOTIDE SEQUENCE</scope>
    <source>
        <strain evidence="1">CBS 560.94</strain>
    </source>
</reference>
<dbReference type="EMBL" id="JAUEPP010000002">
    <property type="protein sequence ID" value="KAK3351763.1"/>
    <property type="molecule type" value="Genomic_DNA"/>
</dbReference>
<dbReference type="AlphaFoldDB" id="A0AAE0JLW6"/>
<proteinExistence type="predicted"/>
<evidence type="ECO:0000313" key="2">
    <source>
        <dbReference type="Proteomes" id="UP001278500"/>
    </source>
</evidence>
<protein>
    <submittedName>
        <fullName evidence="1">Uncharacterized protein</fullName>
    </submittedName>
</protein>
<gene>
    <name evidence="1" type="ORF">B0H65DRAFT_134240</name>
</gene>
<accession>A0AAE0JLW6</accession>
<dbReference type="Proteomes" id="UP001278500">
    <property type="component" value="Unassembled WGS sequence"/>
</dbReference>
<evidence type="ECO:0000313" key="1">
    <source>
        <dbReference type="EMBL" id="KAK3351763.1"/>
    </source>
</evidence>